<feature type="region of interest" description="Disordered" evidence="1">
    <location>
        <begin position="200"/>
        <end position="224"/>
    </location>
</feature>
<name>A0A6P8HTQ1_ACTTE</name>
<dbReference type="InterPro" id="IPR011047">
    <property type="entry name" value="Quinoprotein_ADH-like_sf"/>
</dbReference>
<dbReference type="PANTHER" id="PTHR14593:SF5">
    <property type="entry name" value="WD REPEAT-CONTAINING PROTEIN 11"/>
    <property type="match status" value="1"/>
</dbReference>
<keyword evidence="5" id="KW-1185">Reference proteome</keyword>
<sequence length="1251" mass="139336">MINMKLSPRVLPGALNPQNKGASDWGWQGLLAYGCQNHVVVFDPKTVQVIQVLDLHSAPCTKVKWGRENYHHDFASPYNLRLASGDASGRIIVWDISLGKPIADFFEGSRPVLDLDWLSTQDACHDLLAALHAPSTLVLWNADTGTKLWKKNFQENVLCFAFDPFCPSNVTLMCQDWILFIDDFSINRAPESNGRRFYLTSSGTASPSSPGTNMNTSSSRSSAPKSALARVKLWAAGEPRSRPGEESVALSECLQLIYLPSRNHHLLALFPREVMILDMEINQAVCSFCLERNSPSFLQIIPCRQRDVLMCLHENGCIIMRSKRRVMRNPYFLSENERPNPSMSVDIVYETKSQSDTLRLSKSSRLYGFQCCPISEKKLVLLISDGRVIIWDLKAKNCHTPDASFMTPESLKVSIPVGSDLSATSPYPVLSLADIIPPPLTSGKVLPHADHLKFVMCGLMSAIASPPTCAVMCPPLTTKNWASYRPLIAIGTTQGSIQVFNLSTGILQREYSIHTGAIRGITWTSLNSFFSWAQTPGSSSKNEVQLLDLNTGHSTHISVGKIAEETPIDCIKVSQLRQYFFIAFKDRPLQLWDLKNLCLLKELPRAFPNITALEWSPSHSSKQLKKKLSAQLEAIGISNIAANVLDPSRTADTVQPQVWIKEHFVCVDVNGLLYHFLVEGNIVKDGSKVQCDSTLGVVSCMAWKGDLMVLADNEGNLSVWELKARITRLVATHRGQIKKIKFAPGRGNYKLGVLYNDGMDVWDLQQVEIYSSYKIPKDGSASVDMDWLASDLPLIIQASGCLQVMDLELKSCSSAMTNMNLHDPIWCPYVLESKTALVLKTLLQHHLGRQTHSLQDLSDLELHEDILGVIQERICLMPSSVADFLPVAPLGTAQKCFYTAHLFGDEAESVFWDVALHYLRREKARLCCPIHKSDHKPPVTINRPRSSSDLFNPTDATARIKRSFSSNSLDLLTIDDDLDLTIGQENGTSQSCCCFPVSLETCYEILCDSDAFQKSQLDRIALHDSKRSTYEHTRKCAEALVLLGQADRAVQLFLETDASNDNYYVDSLRACLVATIRSSGASQSTIKLVATNLIASGKLAEGVQLLCLIDKGLDACRYLQTYGEWEQAASLAKATLNYPDCAEVMRRWIEHLSSTHTSQQSKAILVLLSLGQFCKVLEMLHSMRYFDRAAMFAEACQEFGFDFQHDERILSLMSTINAEYARYLQGLGLKKPAVYFASKAGDKGRELLERI</sequence>
<accession>A0A6P8HTQ1</accession>
<protein>
    <submittedName>
        <fullName evidence="6">WD repeat-containing protein 11-like</fullName>
    </submittedName>
</protein>
<evidence type="ECO:0000259" key="3">
    <source>
        <dbReference type="Pfam" id="PF23752"/>
    </source>
</evidence>
<dbReference type="Pfam" id="PF23752">
    <property type="entry name" value="Beta-prop_WDR11_2nd"/>
    <property type="match status" value="1"/>
</dbReference>
<dbReference type="InterPro" id="IPR057853">
    <property type="entry name" value="Beta-prop_WDR11_2nd"/>
</dbReference>
<dbReference type="GeneID" id="116292860"/>
<evidence type="ECO:0000259" key="2">
    <source>
        <dbReference type="Pfam" id="PF23751"/>
    </source>
</evidence>
<dbReference type="Pfam" id="PF23751">
    <property type="entry name" value="Beta-prop_WDR11_1st"/>
    <property type="match status" value="2"/>
</dbReference>
<dbReference type="InParanoid" id="A0A6P8HTQ1"/>
<dbReference type="InterPro" id="IPR057854">
    <property type="entry name" value="TPR_WDR11"/>
</dbReference>
<dbReference type="PROSITE" id="PS51257">
    <property type="entry name" value="PROKAR_LIPOPROTEIN"/>
    <property type="match status" value="1"/>
</dbReference>
<dbReference type="FunFam" id="2.130.10.10:FF:000716">
    <property type="entry name" value="WD repeat domain 11"/>
    <property type="match status" value="1"/>
</dbReference>
<evidence type="ECO:0000313" key="5">
    <source>
        <dbReference type="Proteomes" id="UP000515163"/>
    </source>
</evidence>
<organism evidence="5 6">
    <name type="scientific">Actinia tenebrosa</name>
    <name type="common">Australian red waratah sea anemone</name>
    <dbReference type="NCBI Taxonomy" id="6105"/>
    <lineage>
        <taxon>Eukaryota</taxon>
        <taxon>Metazoa</taxon>
        <taxon>Cnidaria</taxon>
        <taxon>Anthozoa</taxon>
        <taxon>Hexacorallia</taxon>
        <taxon>Actiniaria</taxon>
        <taxon>Actiniidae</taxon>
        <taxon>Actinia</taxon>
    </lineage>
</organism>
<dbReference type="GO" id="GO:0005737">
    <property type="term" value="C:cytoplasm"/>
    <property type="evidence" value="ECO:0007669"/>
    <property type="project" value="TreeGrafter"/>
</dbReference>
<evidence type="ECO:0000256" key="1">
    <source>
        <dbReference type="SAM" id="MobiDB-lite"/>
    </source>
</evidence>
<dbReference type="KEGG" id="aten:116292860"/>
<dbReference type="Gene3D" id="2.130.10.10">
    <property type="entry name" value="YVTN repeat-like/Quinoprotein amine dehydrogenase"/>
    <property type="match status" value="3"/>
</dbReference>
<proteinExistence type="predicted"/>
<dbReference type="InterPro" id="IPR057852">
    <property type="entry name" value="Beta-prop_WDR11_1st"/>
</dbReference>
<dbReference type="AlphaFoldDB" id="A0A6P8HTQ1"/>
<dbReference type="OrthoDB" id="1291858at2759"/>
<gene>
    <name evidence="6" type="primary">LOC116292860</name>
</gene>
<dbReference type="Proteomes" id="UP000515163">
    <property type="component" value="Unplaced"/>
</dbReference>
<dbReference type="Pfam" id="PF23753">
    <property type="entry name" value="TPR_WDR11"/>
    <property type="match status" value="1"/>
</dbReference>
<dbReference type="FunCoup" id="A0A6P8HTQ1">
    <property type="interactions" value="1773"/>
</dbReference>
<dbReference type="SUPFAM" id="SSF50998">
    <property type="entry name" value="Quinoprotein alcohol dehydrogenase-like"/>
    <property type="match status" value="1"/>
</dbReference>
<dbReference type="PANTHER" id="PTHR14593">
    <property type="entry name" value="WD REPEAT-CONTAINING PROTEIN 11"/>
    <property type="match status" value="1"/>
</dbReference>
<dbReference type="InterPro" id="IPR036322">
    <property type="entry name" value="WD40_repeat_dom_sf"/>
</dbReference>
<dbReference type="RefSeq" id="XP_031556075.1">
    <property type="nucleotide sequence ID" value="XM_031700215.1"/>
</dbReference>
<dbReference type="SUPFAM" id="SSF50978">
    <property type="entry name" value="WD40 repeat-like"/>
    <property type="match status" value="1"/>
</dbReference>
<dbReference type="InterPro" id="IPR001680">
    <property type="entry name" value="WD40_rpt"/>
</dbReference>
<feature type="domain" description="WDR11 second beta-propeller" evidence="3">
    <location>
        <begin position="477"/>
        <end position="789"/>
    </location>
</feature>
<evidence type="ECO:0000313" key="6">
    <source>
        <dbReference type="RefSeq" id="XP_031556075.1"/>
    </source>
</evidence>
<evidence type="ECO:0000259" key="4">
    <source>
        <dbReference type="Pfam" id="PF23753"/>
    </source>
</evidence>
<feature type="domain" description="WDR11 first beta-propeller" evidence="2">
    <location>
        <begin position="255"/>
        <end position="320"/>
    </location>
</feature>
<reference evidence="6" key="1">
    <citation type="submission" date="2025-08" db="UniProtKB">
        <authorList>
            <consortium name="RefSeq"/>
        </authorList>
    </citation>
    <scope>IDENTIFICATION</scope>
    <source>
        <tissue evidence="6">Tentacle</tissue>
    </source>
</reference>
<feature type="domain" description="WDR11 first beta-propeller" evidence="2">
    <location>
        <begin position="18"/>
        <end position="165"/>
    </location>
</feature>
<feature type="domain" description="WDR11 TPR" evidence="4">
    <location>
        <begin position="880"/>
        <end position="1207"/>
    </location>
</feature>
<dbReference type="SMART" id="SM00320">
    <property type="entry name" value="WD40"/>
    <property type="match status" value="4"/>
</dbReference>
<dbReference type="InterPro" id="IPR015943">
    <property type="entry name" value="WD40/YVTN_repeat-like_dom_sf"/>
</dbReference>
<dbReference type="InterPro" id="IPR039694">
    <property type="entry name" value="WDR11"/>
</dbReference>